<dbReference type="Proteomes" id="UP000652761">
    <property type="component" value="Unassembled WGS sequence"/>
</dbReference>
<evidence type="ECO:0000256" key="1">
    <source>
        <dbReference type="SAM" id="SignalP"/>
    </source>
</evidence>
<dbReference type="EMBL" id="NMUH01011093">
    <property type="protein sequence ID" value="MQM21480.1"/>
    <property type="molecule type" value="Genomic_DNA"/>
</dbReference>
<sequence>MGKLCLGFFLSVCLLCVLAVSWREQEERNNATRMDVNDFSYEDEMDAAIVGVLSACVGAHPKDEPYINKSIDMYEE</sequence>
<evidence type="ECO:0000313" key="2">
    <source>
        <dbReference type="EMBL" id="MQM21480.1"/>
    </source>
</evidence>
<comment type="caution">
    <text evidence="2">The sequence shown here is derived from an EMBL/GenBank/DDBJ whole genome shotgun (WGS) entry which is preliminary data.</text>
</comment>
<organism evidence="2 3">
    <name type="scientific">Colocasia esculenta</name>
    <name type="common">Wild taro</name>
    <name type="synonym">Arum esculentum</name>
    <dbReference type="NCBI Taxonomy" id="4460"/>
    <lineage>
        <taxon>Eukaryota</taxon>
        <taxon>Viridiplantae</taxon>
        <taxon>Streptophyta</taxon>
        <taxon>Embryophyta</taxon>
        <taxon>Tracheophyta</taxon>
        <taxon>Spermatophyta</taxon>
        <taxon>Magnoliopsida</taxon>
        <taxon>Liliopsida</taxon>
        <taxon>Araceae</taxon>
        <taxon>Aroideae</taxon>
        <taxon>Colocasieae</taxon>
        <taxon>Colocasia</taxon>
    </lineage>
</organism>
<dbReference type="AlphaFoldDB" id="A0A843XQX6"/>
<feature type="signal peptide" evidence="1">
    <location>
        <begin position="1"/>
        <end position="19"/>
    </location>
</feature>
<keyword evidence="3" id="KW-1185">Reference proteome</keyword>
<proteinExistence type="predicted"/>
<protein>
    <submittedName>
        <fullName evidence="2">Uncharacterized protein</fullName>
    </submittedName>
</protein>
<gene>
    <name evidence="2" type="ORF">Taro_054521</name>
</gene>
<evidence type="ECO:0000313" key="3">
    <source>
        <dbReference type="Proteomes" id="UP000652761"/>
    </source>
</evidence>
<feature type="chain" id="PRO_5032286272" evidence="1">
    <location>
        <begin position="20"/>
        <end position="76"/>
    </location>
</feature>
<reference evidence="2" key="1">
    <citation type="submission" date="2017-07" db="EMBL/GenBank/DDBJ databases">
        <title>Taro Niue Genome Assembly and Annotation.</title>
        <authorList>
            <person name="Atibalentja N."/>
            <person name="Keating K."/>
            <person name="Fields C.J."/>
        </authorList>
    </citation>
    <scope>NUCLEOTIDE SEQUENCE</scope>
    <source>
        <strain evidence="2">Niue_2</strain>
        <tissue evidence="2">Leaf</tissue>
    </source>
</reference>
<accession>A0A843XQX6</accession>
<keyword evidence="1" id="KW-0732">Signal</keyword>
<name>A0A843XQX6_COLES</name>